<keyword evidence="10" id="KW-1185">Reference proteome</keyword>
<evidence type="ECO:0000256" key="5">
    <source>
        <dbReference type="ARBA" id="ARBA00022989"/>
    </source>
</evidence>
<keyword evidence="2" id="KW-0813">Transport</keyword>
<keyword evidence="6 7" id="KW-0472">Membrane</keyword>
<gene>
    <name evidence="9" type="ORF">HL667_14945</name>
</gene>
<evidence type="ECO:0000256" key="7">
    <source>
        <dbReference type="SAM" id="Phobius"/>
    </source>
</evidence>
<comment type="subcellular location">
    <subcellularLocation>
        <location evidence="1">Cell membrane</location>
        <topology evidence="1">Multi-pass membrane protein</topology>
    </subcellularLocation>
</comment>
<proteinExistence type="predicted"/>
<dbReference type="InterPro" id="IPR035906">
    <property type="entry name" value="MetI-like_sf"/>
</dbReference>
<dbReference type="Gene3D" id="1.10.3720.10">
    <property type="entry name" value="MetI-like"/>
    <property type="match status" value="1"/>
</dbReference>
<comment type="caution">
    <text evidence="9">The sequence shown here is derived from an EMBL/GenBank/DDBJ whole genome shotgun (WGS) entry which is preliminary data.</text>
</comment>
<reference evidence="9" key="1">
    <citation type="submission" date="2020-05" db="EMBL/GenBank/DDBJ databases">
        <title>Nod-independent and nitrogen-fixing Bradyrhizobium aeschynomene sp. nov. isolated from nodules of Aeschynomene indica.</title>
        <authorList>
            <person name="Zhang Z."/>
        </authorList>
    </citation>
    <scope>NUCLEOTIDE SEQUENCE</scope>
    <source>
        <strain evidence="9">83012</strain>
    </source>
</reference>
<evidence type="ECO:0000256" key="3">
    <source>
        <dbReference type="ARBA" id="ARBA00022475"/>
    </source>
</evidence>
<organism evidence="9 10">
    <name type="scientific">Bradyrhizobium aeschynomenes</name>
    <dbReference type="NCBI Taxonomy" id="2734909"/>
    <lineage>
        <taxon>Bacteria</taxon>
        <taxon>Pseudomonadati</taxon>
        <taxon>Pseudomonadota</taxon>
        <taxon>Alphaproteobacteria</taxon>
        <taxon>Hyphomicrobiales</taxon>
        <taxon>Nitrobacteraceae</taxon>
        <taxon>Bradyrhizobium</taxon>
    </lineage>
</organism>
<protein>
    <submittedName>
        <fullName evidence="9">Sugar ABC transporter permease</fullName>
    </submittedName>
</protein>
<dbReference type="PANTHER" id="PTHR30193">
    <property type="entry name" value="ABC TRANSPORTER PERMEASE PROTEIN"/>
    <property type="match status" value="1"/>
</dbReference>
<sequence>MLAGPGILLLFILFILPAIAVFAIAATDWQLGAKSFSFVGLRNFELLWQDADFWHSMINTLAFVSVCVPVTVGLGLIVALLIEAESGFRAFYRAVHFLPFMATMAAAAIAWESLLHPTIGLLNQILRSFGVQGTNWLRDENTVLPVLGAIFVWKNLGYAMLLFLAGLKTIPSDLYDAAEVDGADGPLSRLATVTLPLLGPIAMFALVVVALRAFEVFDIIKVLTQGGPGKASEMLLYTLYVESFEYLRTGYGAAVSVVFLLIVIGLTLLQVFVLDKRVHYQ</sequence>
<evidence type="ECO:0000256" key="2">
    <source>
        <dbReference type="ARBA" id="ARBA00022448"/>
    </source>
</evidence>
<keyword evidence="4 7" id="KW-0812">Transmembrane</keyword>
<evidence type="ECO:0000256" key="4">
    <source>
        <dbReference type="ARBA" id="ARBA00022692"/>
    </source>
</evidence>
<feature type="transmembrane region" description="Helical" evidence="7">
    <location>
        <begin position="195"/>
        <end position="214"/>
    </location>
</feature>
<feature type="transmembrane region" description="Helical" evidence="7">
    <location>
        <begin position="251"/>
        <end position="274"/>
    </location>
</feature>
<feature type="domain" description="ABC transmembrane type-1" evidence="8">
    <location>
        <begin position="57"/>
        <end position="270"/>
    </location>
</feature>
<dbReference type="EMBL" id="JABFDN010000004">
    <property type="protein sequence ID" value="NPU66299.1"/>
    <property type="molecule type" value="Genomic_DNA"/>
</dbReference>
<feature type="transmembrane region" description="Helical" evidence="7">
    <location>
        <begin position="143"/>
        <end position="165"/>
    </location>
</feature>
<dbReference type="PROSITE" id="PS50928">
    <property type="entry name" value="ABC_TM1"/>
    <property type="match status" value="1"/>
</dbReference>
<dbReference type="Proteomes" id="UP000886476">
    <property type="component" value="Unassembled WGS sequence"/>
</dbReference>
<feature type="transmembrane region" description="Helical" evidence="7">
    <location>
        <begin position="7"/>
        <end position="26"/>
    </location>
</feature>
<evidence type="ECO:0000256" key="6">
    <source>
        <dbReference type="ARBA" id="ARBA00023136"/>
    </source>
</evidence>
<dbReference type="PANTHER" id="PTHR30193:SF37">
    <property type="entry name" value="INNER MEMBRANE ABC TRANSPORTER PERMEASE PROTEIN YCJO"/>
    <property type="match status" value="1"/>
</dbReference>
<keyword evidence="3" id="KW-1003">Cell membrane</keyword>
<evidence type="ECO:0000256" key="1">
    <source>
        <dbReference type="ARBA" id="ARBA00004651"/>
    </source>
</evidence>
<dbReference type="CDD" id="cd06261">
    <property type="entry name" value="TM_PBP2"/>
    <property type="match status" value="1"/>
</dbReference>
<feature type="transmembrane region" description="Helical" evidence="7">
    <location>
        <begin position="94"/>
        <end position="111"/>
    </location>
</feature>
<keyword evidence="5 7" id="KW-1133">Transmembrane helix</keyword>
<dbReference type="InterPro" id="IPR000515">
    <property type="entry name" value="MetI-like"/>
</dbReference>
<name>A0ABX2CDJ4_9BRAD</name>
<dbReference type="SUPFAM" id="SSF161098">
    <property type="entry name" value="MetI-like"/>
    <property type="match status" value="1"/>
</dbReference>
<evidence type="ECO:0000313" key="10">
    <source>
        <dbReference type="Proteomes" id="UP000886476"/>
    </source>
</evidence>
<feature type="transmembrane region" description="Helical" evidence="7">
    <location>
        <begin position="61"/>
        <end position="82"/>
    </location>
</feature>
<accession>A0ABX2CDJ4</accession>
<evidence type="ECO:0000259" key="8">
    <source>
        <dbReference type="PROSITE" id="PS50928"/>
    </source>
</evidence>
<dbReference type="InterPro" id="IPR051393">
    <property type="entry name" value="ABC_transporter_permease"/>
</dbReference>
<evidence type="ECO:0000313" key="9">
    <source>
        <dbReference type="EMBL" id="NPU66299.1"/>
    </source>
</evidence>